<organism evidence="2 3">
    <name type="scientific">Candidatus Clostridium radicumherbarum</name>
    <dbReference type="NCBI Taxonomy" id="3381662"/>
    <lineage>
        <taxon>Bacteria</taxon>
        <taxon>Bacillati</taxon>
        <taxon>Bacillota</taxon>
        <taxon>Clostridia</taxon>
        <taxon>Eubacteriales</taxon>
        <taxon>Clostridiaceae</taxon>
        <taxon>Clostridium</taxon>
    </lineage>
</organism>
<reference evidence="2 3" key="1">
    <citation type="submission" date="2024-11" db="EMBL/GenBank/DDBJ databases">
        <authorList>
            <person name="Heng Y.C."/>
            <person name="Lim A.C.H."/>
            <person name="Lee J.K.Y."/>
            <person name="Kittelmann S."/>
        </authorList>
    </citation>
    <scope>NUCLEOTIDE SEQUENCE [LARGE SCALE GENOMIC DNA]</scope>
    <source>
        <strain evidence="2 3">WILCCON 0202</strain>
    </source>
</reference>
<feature type="transmembrane region" description="Helical" evidence="1">
    <location>
        <begin position="6"/>
        <end position="22"/>
    </location>
</feature>
<feature type="transmembrane region" description="Helical" evidence="1">
    <location>
        <begin position="34"/>
        <end position="60"/>
    </location>
</feature>
<dbReference type="RefSeq" id="WP_406764681.1">
    <property type="nucleotide sequence ID" value="NZ_JBJHZY010000001.1"/>
</dbReference>
<dbReference type="Proteomes" id="UP001623661">
    <property type="component" value="Unassembled WGS sequence"/>
</dbReference>
<dbReference type="EMBL" id="JBJHZY010000001">
    <property type="protein sequence ID" value="MFL0268098.1"/>
    <property type="molecule type" value="Genomic_DNA"/>
</dbReference>
<keyword evidence="1" id="KW-0472">Membrane</keyword>
<evidence type="ECO:0000256" key="1">
    <source>
        <dbReference type="SAM" id="Phobius"/>
    </source>
</evidence>
<sequence length="117" mass="12980">MFTTICSALSILLTTAVLVLLVKKLIIGFNDRYTGVIILLALALGIISIFCSAIGGFGAIKLDLMFLPSNEIAKIKNQNIIAFVIGYVSLTLNYAILKIIERKNKKEQPKQEKHWDL</sequence>
<comment type="caution">
    <text evidence="2">The sequence shown here is derived from an EMBL/GenBank/DDBJ whole genome shotgun (WGS) entry which is preliminary data.</text>
</comment>
<feature type="transmembrane region" description="Helical" evidence="1">
    <location>
        <begin position="80"/>
        <end position="100"/>
    </location>
</feature>
<gene>
    <name evidence="2" type="ORF">ACJDUH_08285</name>
</gene>
<evidence type="ECO:0008006" key="4">
    <source>
        <dbReference type="Google" id="ProtNLM"/>
    </source>
</evidence>
<evidence type="ECO:0000313" key="2">
    <source>
        <dbReference type="EMBL" id="MFL0268098.1"/>
    </source>
</evidence>
<keyword evidence="1" id="KW-1133">Transmembrane helix</keyword>
<keyword evidence="3" id="KW-1185">Reference proteome</keyword>
<name>A0ABW8TSJ8_9CLOT</name>
<evidence type="ECO:0000313" key="3">
    <source>
        <dbReference type="Proteomes" id="UP001623661"/>
    </source>
</evidence>
<accession>A0ABW8TSJ8</accession>
<protein>
    <recommendedName>
        <fullName evidence="4">MotA/TolQ/ExbB proton channel domain-containing protein</fullName>
    </recommendedName>
</protein>
<proteinExistence type="predicted"/>
<keyword evidence="1" id="KW-0812">Transmembrane</keyword>